<comment type="caution">
    <text evidence="3">The sequence shown here is derived from an EMBL/GenBank/DDBJ whole genome shotgun (WGS) entry which is preliminary data.</text>
</comment>
<dbReference type="CDD" id="cd00303">
    <property type="entry name" value="retropepsin_like"/>
    <property type="match status" value="1"/>
</dbReference>
<dbReference type="Pfam" id="PF17921">
    <property type="entry name" value="Integrase_H2C2"/>
    <property type="match status" value="1"/>
</dbReference>
<dbReference type="InterPro" id="IPR036397">
    <property type="entry name" value="RNaseH_sf"/>
</dbReference>
<proteinExistence type="predicted"/>
<keyword evidence="3" id="KW-0548">Nucleotidyltransferase</keyword>
<reference evidence="3" key="1">
    <citation type="journal article" date="2019" name="Sci. Rep.">
        <title>Draft genome of Tanacetum cinerariifolium, the natural source of mosquito coil.</title>
        <authorList>
            <person name="Yamashiro T."/>
            <person name="Shiraishi A."/>
            <person name="Satake H."/>
            <person name="Nakayama K."/>
        </authorList>
    </citation>
    <scope>NUCLEOTIDE SEQUENCE</scope>
</reference>
<dbReference type="Gene3D" id="1.10.340.70">
    <property type="match status" value="1"/>
</dbReference>
<organism evidence="3">
    <name type="scientific">Tanacetum cinerariifolium</name>
    <name type="common">Dalmatian daisy</name>
    <name type="synonym">Chrysanthemum cinerariifolium</name>
    <dbReference type="NCBI Taxonomy" id="118510"/>
    <lineage>
        <taxon>Eukaryota</taxon>
        <taxon>Viridiplantae</taxon>
        <taxon>Streptophyta</taxon>
        <taxon>Embryophyta</taxon>
        <taxon>Tracheophyta</taxon>
        <taxon>Spermatophyta</taxon>
        <taxon>Magnoliopsida</taxon>
        <taxon>eudicotyledons</taxon>
        <taxon>Gunneridae</taxon>
        <taxon>Pentapetalae</taxon>
        <taxon>asterids</taxon>
        <taxon>campanulids</taxon>
        <taxon>Asterales</taxon>
        <taxon>Asteraceae</taxon>
        <taxon>Asteroideae</taxon>
        <taxon>Anthemideae</taxon>
        <taxon>Anthemidinae</taxon>
        <taxon>Tanacetum</taxon>
    </lineage>
</organism>
<dbReference type="AlphaFoldDB" id="A0A699I9D4"/>
<dbReference type="InterPro" id="IPR043502">
    <property type="entry name" value="DNA/RNA_pol_sf"/>
</dbReference>
<evidence type="ECO:0000259" key="1">
    <source>
        <dbReference type="Pfam" id="PF00078"/>
    </source>
</evidence>
<dbReference type="InterPro" id="IPR000477">
    <property type="entry name" value="RT_dom"/>
</dbReference>
<dbReference type="InterPro" id="IPR041588">
    <property type="entry name" value="Integrase_H2C2"/>
</dbReference>
<dbReference type="EMBL" id="BKCJ010263120">
    <property type="protein sequence ID" value="GEZ30362.1"/>
    <property type="molecule type" value="Genomic_DNA"/>
</dbReference>
<dbReference type="Gene3D" id="3.10.10.10">
    <property type="entry name" value="HIV Type 1 Reverse Transcriptase, subunit A, domain 1"/>
    <property type="match status" value="1"/>
</dbReference>
<dbReference type="SUPFAM" id="SSF56672">
    <property type="entry name" value="DNA/RNA polymerases"/>
    <property type="match status" value="1"/>
</dbReference>
<dbReference type="Pfam" id="PF08284">
    <property type="entry name" value="RVP_2"/>
    <property type="match status" value="1"/>
</dbReference>
<dbReference type="Gene3D" id="3.30.420.10">
    <property type="entry name" value="Ribonuclease H-like superfamily/Ribonuclease H"/>
    <property type="match status" value="1"/>
</dbReference>
<evidence type="ECO:0000259" key="2">
    <source>
        <dbReference type="Pfam" id="PF17921"/>
    </source>
</evidence>
<gene>
    <name evidence="3" type="ORF">Tci_502335</name>
</gene>
<protein>
    <submittedName>
        <fullName evidence="3">Putative reverse transcriptase domain-containing protein</fullName>
    </submittedName>
</protein>
<dbReference type="GO" id="GO:0003676">
    <property type="term" value="F:nucleic acid binding"/>
    <property type="evidence" value="ECO:0007669"/>
    <property type="project" value="InterPro"/>
</dbReference>
<dbReference type="PANTHER" id="PTHR45835:SF103">
    <property type="entry name" value="RNA-DIRECTED DNA POLYMERASE"/>
    <property type="match status" value="1"/>
</dbReference>
<feature type="non-terminal residue" evidence="3">
    <location>
        <position position="1"/>
    </location>
</feature>
<dbReference type="InterPro" id="IPR012337">
    <property type="entry name" value="RNaseH-like_sf"/>
</dbReference>
<dbReference type="SUPFAM" id="SSF53098">
    <property type="entry name" value="Ribonuclease H-like"/>
    <property type="match status" value="1"/>
</dbReference>
<keyword evidence="3" id="KW-0695">RNA-directed DNA polymerase</keyword>
<dbReference type="GO" id="GO:0003964">
    <property type="term" value="F:RNA-directed DNA polymerase activity"/>
    <property type="evidence" value="ECO:0007669"/>
    <property type="project" value="UniProtKB-KW"/>
</dbReference>
<dbReference type="Gene3D" id="3.30.70.270">
    <property type="match status" value="1"/>
</dbReference>
<dbReference type="InterPro" id="IPR043128">
    <property type="entry name" value="Rev_trsase/Diguanyl_cyclase"/>
</dbReference>
<name>A0A699I9D4_TANCI</name>
<evidence type="ECO:0000313" key="3">
    <source>
        <dbReference type="EMBL" id="GEZ30362.1"/>
    </source>
</evidence>
<keyword evidence="3" id="KW-0808">Transferase</keyword>
<accession>A0A699I9D4</accession>
<dbReference type="Pfam" id="PF00078">
    <property type="entry name" value="RVT_1"/>
    <property type="match status" value="1"/>
</dbReference>
<dbReference type="CDD" id="cd01647">
    <property type="entry name" value="RT_LTR"/>
    <property type="match status" value="1"/>
</dbReference>
<feature type="domain" description="Integrase zinc-binding" evidence="2">
    <location>
        <begin position="779"/>
        <end position="834"/>
    </location>
</feature>
<feature type="domain" description="Reverse transcriptase" evidence="1">
    <location>
        <begin position="602"/>
        <end position="664"/>
    </location>
</feature>
<dbReference type="PANTHER" id="PTHR45835">
    <property type="entry name" value="YALI0A06105P"/>
    <property type="match status" value="1"/>
</dbReference>
<sequence length="995" mass="112577">LLVQVMAAFVISISLYSSEDSVGSHVPRVILFGATPAIILVIHVVPAEVPILPDDPLVTPKDSLPLAPELPLVSPFLCSIDSEANSKSEPAEQRHERHKSFTVHGAMVSRWMDRVASRPTLPSGSSYHDTLAPSSELPLAPVVALLWIRRQPAILIRPDEAIPFGLPYHTHPNGPRKLLTVRKRVGTFPACRLAWRRVSQHSSDRHSSSDLLQTHLLLVHLRILHHILLLVHLQIHCQTHHQFILWDATHQTLGSTPLSTPYPPTTSESSLDLFSEMSLDSSSPSAGPSRKRCRSLTILVPLSNLVSRSIAPTHADLLPPRKRFRDSYSPEDSKMSIRRLALLMQRLLQIWVLVTELELILRSAENKQKFESNQRDNRAQQPQFKRQNVGGLNVAKAYTNGGNESRVYVRPHPLCNKYKLHHVGPCTVKYRSCGKIGHLTRDCNPAFPTNNGNKPIPEARGKAYAIGGGDANPRSNVVTGTFLLNNHYAFVLFDSGVDRSFVSTTFSTLVDIIPDILDVSYAVKLADGRIAETNSVLRGCTVGLLGHPFNIDLMPVELDSAYSFWRQDYDVQGDMSDKKKKATLNIISCTNTQKDMVKGCQAFLAIDDLFDQLQGSSFYSKIDLRSGYHQLRVRDEDIPKTTFRNRYDHYEFQVMPFGLTNAPAHGFNKSDQKELNMRQHRWLELLSDYDYEIRYHPGKVNVMADALSRKERIKPLRVRALVMTIGLNLLVEILKAQNKERKEENYGTEYLGGMIKKLESRANGTLCLSGRSWKPNLGDLRGVIMHESHKSKYSIHLGSDKMQQDLKKLYWWLNRKVEIATYVSKCLTCAKVKAKYQKPSGLLVQPVIPVWKWENITMDFVTKLPKTSTGQDTIWEVVSKHGLCVSIISDRDGRFTSQFWKSLNKALGWDIHLPLVEFSYNNIYHTSIKAAPFEALYGRKCRSPICWAQVGDAQLTSPKIFHETTQKIFQIKKRIQAARDRKKSLADRNCKPIEF</sequence>